<evidence type="ECO:0000313" key="2">
    <source>
        <dbReference type="EMBL" id="MFC5768158.1"/>
    </source>
</evidence>
<dbReference type="Gene3D" id="3.40.50.300">
    <property type="entry name" value="P-loop containing nucleotide triphosphate hydrolases"/>
    <property type="match status" value="2"/>
</dbReference>
<sequence length="493" mass="57208">MFESAELGHSVAGPAYEAEEPALRAALLDAQYDLLELGQFAVIVLINGIDGAGKGETVNLLNEWMDPRHIETCAFDAPTADESEYPAMWRFWRSLPPHGKIGVLFNNWYHQPIVERVERTSRRAELERRLDEIRRFEAMLVRENVLLVKFWFHLSKAAQKRRFRTLEKDPGTRWRVTRRDWRDHALYDRYRDVAAQALRSTSSGDAPWLIVDGSDANFRALFVGRALLEALRGRLQAARRKWVPRRTAAPLPPAVDTVNLIDSLRRQDMGREEYDELLGRHQGRLALLTRQPAFRRRSLVLVFEGMDAAGKGGAIRRISAALDARQYRIVPIAAPTEEERAQPYLWRFWRHAPRRGKVVMFDRSWYGRVLVERVEGYCSEADWMRAYAEINDFEDDLVGAGAVVVKFWLAVGKDEQLARFKAREAEPHKRFKMTADDWRNRERWDDYVRAVCDMVDRTSTADAPWTLVEADDKQYARIKILRTICERLEAALR</sequence>
<dbReference type="EC" id="2.7.4.33" evidence="2"/>
<dbReference type="EMBL" id="JBHSOG010000007">
    <property type="protein sequence ID" value="MFC5768158.1"/>
    <property type="molecule type" value="Genomic_DNA"/>
</dbReference>
<reference evidence="3" key="1">
    <citation type="journal article" date="2019" name="Int. J. Syst. Evol. Microbiol.">
        <title>The Global Catalogue of Microorganisms (GCM) 10K type strain sequencing project: providing services to taxonomists for standard genome sequencing and annotation.</title>
        <authorList>
            <consortium name="The Broad Institute Genomics Platform"/>
            <consortium name="The Broad Institute Genome Sequencing Center for Infectious Disease"/>
            <person name="Wu L."/>
            <person name="Ma J."/>
        </authorList>
    </citation>
    <scope>NUCLEOTIDE SEQUENCE [LARGE SCALE GENOMIC DNA]</scope>
    <source>
        <strain evidence="3">SHR3</strain>
    </source>
</reference>
<keyword evidence="2" id="KW-0808">Transferase</keyword>
<gene>
    <name evidence="2" type="primary">pap</name>
    <name evidence="2" type="ORF">ACFPTN_02100</name>
</gene>
<organism evidence="2 3">
    <name type="scientific">Thauera sinica</name>
    <dbReference type="NCBI Taxonomy" id="2665146"/>
    <lineage>
        <taxon>Bacteria</taxon>
        <taxon>Pseudomonadati</taxon>
        <taxon>Pseudomonadota</taxon>
        <taxon>Betaproteobacteria</taxon>
        <taxon>Rhodocyclales</taxon>
        <taxon>Zoogloeaceae</taxon>
        <taxon>Thauera</taxon>
    </lineage>
</organism>
<dbReference type="GO" id="GO:0016740">
    <property type="term" value="F:transferase activity"/>
    <property type="evidence" value="ECO:0007669"/>
    <property type="project" value="UniProtKB-KW"/>
</dbReference>
<name>A0ABW1ALT6_9RHOO</name>
<proteinExistence type="predicted"/>
<protein>
    <submittedName>
        <fullName evidence="2">Polyphosphate:AMP phosphotransferase</fullName>
        <ecNumber evidence="2">2.7.4.33</ecNumber>
    </submittedName>
</protein>
<evidence type="ECO:0000313" key="3">
    <source>
        <dbReference type="Proteomes" id="UP001595974"/>
    </source>
</evidence>
<dbReference type="InterPro" id="IPR027417">
    <property type="entry name" value="P-loop_NTPase"/>
</dbReference>
<dbReference type="InterPro" id="IPR022488">
    <property type="entry name" value="PPK2-related"/>
</dbReference>
<evidence type="ECO:0000259" key="1">
    <source>
        <dbReference type="Pfam" id="PF03976"/>
    </source>
</evidence>
<feature type="domain" description="Polyphosphate kinase-2-related" evidence="1">
    <location>
        <begin position="271"/>
        <end position="490"/>
    </location>
</feature>
<dbReference type="PANTHER" id="PTHR34383">
    <property type="entry name" value="POLYPHOSPHATE:AMP PHOSPHOTRANSFERASE-RELATED"/>
    <property type="match status" value="1"/>
</dbReference>
<comment type="caution">
    <text evidence="2">The sequence shown here is derived from an EMBL/GenBank/DDBJ whole genome shotgun (WGS) entry which is preliminary data.</text>
</comment>
<keyword evidence="3" id="KW-1185">Reference proteome</keyword>
<dbReference type="RefSeq" id="WP_096449053.1">
    <property type="nucleotide sequence ID" value="NZ_JBHSOG010000007.1"/>
</dbReference>
<dbReference type="InterPro" id="IPR022489">
    <property type="entry name" value="PolyP_AMP_Tfrase"/>
</dbReference>
<dbReference type="Pfam" id="PF03976">
    <property type="entry name" value="PPK2"/>
    <property type="match status" value="2"/>
</dbReference>
<feature type="domain" description="Polyphosphate kinase-2-related" evidence="1">
    <location>
        <begin position="15"/>
        <end position="233"/>
    </location>
</feature>
<dbReference type="SUPFAM" id="SSF52540">
    <property type="entry name" value="P-loop containing nucleoside triphosphate hydrolases"/>
    <property type="match status" value="2"/>
</dbReference>
<dbReference type="PANTHER" id="PTHR34383:SF3">
    <property type="entry name" value="POLYPHOSPHATE:AMP PHOSPHOTRANSFERASE"/>
    <property type="match status" value="1"/>
</dbReference>
<dbReference type="Proteomes" id="UP001595974">
    <property type="component" value="Unassembled WGS sequence"/>
</dbReference>
<accession>A0ABW1ALT6</accession>
<dbReference type="NCBIfam" id="TIGR03708">
    <property type="entry name" value="poly_P_AMP_trns"/>
    <property type="match status" value="1"/>
</dbReference>